<evidence type="ECO:0000256" key="1">
    <source>
        <dbReference type="SAM" id="MobiDB-lite"/>
    </source>
</evidence>
<dbReference type="AlphaFoldDB" id="A0A1G8SUU4"/>
<protein>
    <submittedName>
        <fullName evidence="2">Uncharacterized protein</fullName>
    </submittedName>
</protein>
<keyword evidence="3" id="KW-1185">Reference proteome</keyword>
<organism evidence="2 3">
    <name type="scientific">Rhodococcus triatomae</name>
    <dbReference type="NCBI Taxonomy" id="300028"/>
    <lineage>
        <taxon>Bacteria</taxon>
        <taxon>Bacillati</taxon>
        <taxon>Actinomycetota</taxon>
        <taxon>Actinomycetes</taxon>
        <taxon>Mycobacteriales</taxon>
        <taxon>Nocardiaceae</taxon>
        <taxon>Rhodococcus</taxon>
    </lineage>
</organism>
<accession>A0A1G8SUU4</accession>
<evidence type="ECO:0000313" key="3">
    <source>
        <dbReference type="Proteomes" id="UP000183263"/>
    </source>
</evidence>
<dbReference type="EMBL" id="FNDN01000024">
    <property type="protein sequence ID" value="SDJ32350.1"/>
    <property type="molecule type" value="Genomic_DNA"/>
</dbReference>
<reference evidence="2 3" key="1">
    <citation type="submission" date="2016-10" db="EMBL/GenBank/DDBJ databases">
        <authorList>
            <person name="de Groot N.N."/>
        </authorList>
    </citation>
    <scope>NUCLEOTIDE SEQUENCE [LARGE SCALE GENOMIC DNA]</scope>
    <source>
        <strain evidence="2 3">DSM 44892</strain>
    </source>
</reference>
<sequence>ASRHDLYRPFFALTRAIRTLEQPGPTHRGHASIHQDTSAHRRRCWDLTGSGNTALEVTYPDPRLSTKTSLLPAPNSSHPEALRHDCQNLRESVVPASGGVLCPRLHRRPSSAGVGVGGVVDPGAAGGEPVTSIGDGRPHRDGVRRARPLRHIAGTTRVAADAGVHQGPPGGLRDRAWIDRLARSRTDDSAIMKSLQGVGAYLVSTTGASPRHRVGGCCMGSWPPSRSSTHRTPPPR</sequence>
<name>A0A1G8SUU4_9NOCA</name>
<feature type="compositionally biased region" description="Gly residues" evidence="1">
    <location>
        <begin position="114"/>
        <end position="126"/>
    </location>
</feature>
<feature type="region of interest" description="Disordered" evidence="1">
    <location>
        <begin position="111"/>
        <end position="142"/>
    </location>
</feature>
<proteinExistence type="predicted"/>
<evidence type="ECO:0000313" key="2">
    <source>
        <dbReference type="EMBL" id="SDJ32350.1"/>
    </source>
</evidence>
<gene>
    <name evidence="2" type="ORF">SAMN05444695_1241</name>
</gene>
<dbReference type="Proteomes" id="UP000183263">
    <property type="component" value="Unassembled WGS sequence"/>
</dbReference>
<feature type="non-terminal residue" evidence="2">
    <location>
        <position position="1"/>
    </location>
</feature>